<dbReference type="GO" id="GO:0046167">
    <property type="term" value="P:glycerol-3-phosphate biosynthetic process"/>
    <property type="evidence" value="ECO:0007669"/>
    <property type="project" value="UniProtKB-UniRule"/>
</dbReference>
<dbReference type="EMBL" id="PFBX01000003">
    <property type="protein sequence ID" value="PIT87927.1"/>
    <property type="molecule type" value="Genomic_DNA"/>
</dbReference>
<feature type="binding site" evidence="7">
    <location>
        <position position="262"/>
    </location>
    <ligand>
        <name>sn-glycerol 3-phosphate</name>
        <dbReference type="ChEBI" id="CHEBI:57597"/>
    </ligand>
</feature>
<feature type="binding site" evidence="7">
    <location>
        <position position="111"/>
    </location>
    <ligand>
        <name>NADPH</name>
        <dbReference type="ChEBI" id="CHEBI:57783"/>
    </ligand>
</feature>
<comment type="catalytic activity">
    <reaction evidence="7 12">
        <text>sn-glycerol 3-phosphate + NADP(+) = dihydroxyacetone phosphate + NADPH + H(+)</text>
        <dbReference type="Rhea" id="RHEA:11096"/>
        <dbReference type="ChEBI" id="CHEBI:15378"/>
        <dbReference type="ChEBI" id="CHEBI:57597"/>
        <dbReference type="ChEBI" id="CHEBI:57642"/>
        <dbReference type="ChEBI" id="CHEBI:57783"/>
        <dbReference type="ChEBI" id="CHEBI:58349"/>
        <dbReference type="EC" id="1.1.1.94"/>
    </reaction>
</comment>
<keyword evidence="6 7" id="KW-1208">Phospholipid metabolism</keyword>
<feature type="binding site" evidence="7">
    <location>
        <position position="35"/>
    </location>
    <ligand>
        <name>NADPH</name>
        <dbReference type="ChEBI" id="CHEBI:57783"/>
    </ligand>
</feature>
<keyword evidence="2 7" id="KW-0444">Lipid biosynthesis</keyword>
<feature type="binding site" evidence="7">
    <location>
        <position position="146"/>
    </location>
    <ligand>
        <name>NADPH</name>
        <dbReference type="ChEBI" id="CHEBI:57783"/>
    </ligand>
</feature>
<dbReference type="UniPathway" id="UPA00940"/>
<evidence type="ECO:0000256" key="5">
    <source>
        <dbReference type="ARBA" id="ARBA00023209"/>
    </source>
</evidence>
<keyword evidence="5 7" id="KW-0594">Phospholipid biosynthesis</keyword>
<feature type="binding site" evidence="7">
    <location>
        <position position="197"/>
    </location>
    <ligand>
        <name>sn-glycerol 3-phosphate</name>
        <dbReference type="ChEBI" id="CHEBI:57597"/>
    </ligand>
</feature>
<dbReference type="InterPro" id="IPR008927">
    <property type="entry name" value="6-PGluconate_DH-like_C_sf"/>
</dbReference>
<dbReference type="GO" id="GO:0005975">
    <property type="term" value="P:carbohydrate metabolic process"/>
    <property type="evidence" value="ECO:0007669"/>
    <property type="project" value="InterPro"/>
</dbReference>
<dbReference type="GO" id="GO:0005829">
    <property type="term" value="C:cytosol"/>
    <property type="evidence" value="ECO:0007669"/>
    <property type="project" value="TreeGrafter"/>
</dbReference>
<keyword evidence="7 10" id="KW-0520">NAD</keyword>
<evidence type="ECO:0000259" key="14">
    <source>
        <dbReference type="Pfam" id="PF07479"/>
    </source>
</evidence>
<keyword evidence="3 7" id="KW-0560">Oxidoreductase</keyword>
<dbReference type="GO" id="GO:0051287">
    <property type="term" value="F:NAD binding"/>
    <property type="evidence" value="ECO:0007669"/>
    <property type="project" value="InterPro"/>
</dbReference>
<evidence type="ECO:0000256" key="4">
    <source>
        <dbReference type="ARBA" id="ARBA00023098"/>
    </source>
</evidence>
<evidence type="ECO:0000256" key="7">
    <source>
        <dbReference type="HAMAP-Rule" id="MF_00394"/>
    </source>
</evidence>
<keyword evidence="7" id="KW-0547">Nucleotide-binding</keyword>
<dbReference type="InterPro" id="IPR036291">
    <property type="entry name" value="NAD(P)-bd_dom_sf"/>
</dbReference>
<feature type="binding site" evidence="7">
    <location>
        <position position="260"/>
    </location>
    <ligand>
        <name>sn-glycerol 3-phosphate</name>
        <dbReference type="ChEBI" id="CHEBI:57597"/>
    </ligand>
</feature>
<feature type="binding site" evidence="9">
    <location>
        <position position="111"/>
    </location>
    <ligand>
        <name>substrate</name>
    </ligand>
</feature>
<comment type="subcellular location">
    <subcellularLocation>
        <location evidence="7">Cytoplasm</location>
    </subcellularLocation>
</comment>
<keyword evidence="7" id="KW-0521">NADP</keyword>
<dbReference type="PIRSF" id="PIRSF000114">
    <property type="entry name" value="Glycerol-3-P_dh"/>
    <property type="match status" value="1"/>
</dbReference>
<dbReference type="Pfam" id="PF01210">
    <property type="entry name" value="NAD_Gly3P_dh_N"/>
    <property type="match status" value="1"/>
</dbReference>
<evidence type="ECO:0000256" key="6">
    <source>
        <dbReference type="ARBA" id="ARBA00023264"/>
    </source>
</evidence>
<evidence type="ECO:0000259" key="13">
    <source>
        <dbReference type="Pfam" id="PF01210"/>
    </source>
</evidence>
<keyword evidence="7" id="KW-0963">Cytoplasm</keyword>
<comment type="function">
    <text evidence="7">Catalyzes the reduction of the glycolytic intermediate dihydroxyacetone phosphate (DHAP) to sn-glycerol 3-phosphate (G3P), the key precursor for phospholipid synthesis.</text>
</comment>
<sequence length="335" mass="35903">MVQKIKVAVLGAGNMGTALAQVIANNGYSVKLWNHAGDLAPLQQIKKYQINKKYLAKIKLSKLIAPEADIEQAVKSADIIFLTVPSFFIKDVVMAVKNYLPKKAVCVDVSKGIDQKSLGIIPDVIKKNLPAIMRSSVATISGPAIAIDMAKGGYTAMNVGSASSRSILLIKQVMENDHLRLIATSDIMGIELVGSFKNVYAIAMGICDGLKMPMNSKSALLTLALQEIGHLVKKMGGKSQTVYGLAGLGDLVGTGLCANSRNRRFGEYLASGLNTQKALAKVGQVVEGISAAQVLHALSKKYQVKLGLAEMVYQIVCHKSNPAQTMKKFLKSTWV</sequence>
<dbReference type="Gene3D" id="3.40.50.720">
    <property type="entry name" value="NAD(P)-binding Rossmann-like Domain"/>
    <property type="match status" value="1"/>
</dbReference>
<feature type="binding site" evidence="7">
    <location>
        <position position="54"/>
    </location>
    <ligand>
        <name>NADPH</name>
        <dbReference type="ChEBI" id="CHEBI:57783"/>
    </ligand>
</feature>
<feature type="domain" description="Glycerol-3-phosphate dehydrogenase NAD-dependent C-terminal" evidence="14">
    <location>
        <begin position="186"/>
        <end position="326"/>
    </location>
</feature>
<dbReference type="PANTHER" id="PTHR11728:SF1">
    <property type="entry name" value="GLYCEROL-3-PHOSPHATE DEHYDROGENASE [NAD(+)] 2, CHLOROPLASTIC"/>
    <property type="match status" value="1"/>
</dbReference>
<dbReference type="Proteomes" id="UP000231183">
    <property type="component" value="Unassembled WGS sequence"/>
</dbReference>
<evidence type="ECO:0000256" key="12">
    <source>
        <dbReference type="RuleBase" id="RU000439"/>
    </source>
</evidence>
<dbReference type="EC" id="1.1.1.94" evidence="7"/>
<organism evidence="15 16">
    <name type="scientific">Candidatus Magasanikbacteria bacterium CG10_big_fil_rev_8_21_14_0_10_40_10</name>
    <dbReference type="NCBI Taxonomy" id="1974648"/>
    <lineage>
        <taxon>Bacteria</taxon>
        <taxon>Candidatus Magasanikiibacteriota</taxon>
    </lineage>
</organism>
<feature type="domain" description="Glycerol-3-phosphate dehydrogenase NAD-dependent N-terminal" evidence="13">
    <location>
        <begin position="6"/>
        <end position="163"/>
    </location>
</feature>
<feature type="binding site" evidence="7">
    <location>
        <position position="261"/>
    </location>
    <ligand>
        <name>NADPH</name>
        <dbReference type="ChEBI" id="CHEBI:57783"/>
    </ligand>
</feature>
<dbReference type="GO" id="GO:0046168">
    <property type="term" value="P:glycerol-3-phosphate catabolic process"/>
    <property type="evidence" value="ECO:0007669"/>
    <property type="project" value="InterPro"/>
</dbReference>
<accession>A0A2M6W547</accession>
<comment type="similarity">
    <text evidence="1 7 11">Belongs to the NAD-dependent glycerol-3-phosphate dehydrogenase family.</text>
</comment>
<evidence type="ECO:0000256" key="2">
    <source>
        <dbReference type="ARBA" id="ARBA00022516"/>
    </source>
</evidence>
<feature type="binding site" evidence="10">
    <location>
        <position position="146"/>
    </location>
    <ligand>
        <name>NAD(+)</name>
        <dbReference type="ChEBI" id="CHEBI:57540"/>
    </ligand>
</feature>
<dbReference type="GO" id="GO:0141152">
    <property type="term" value="F:glycerol-3-phosphate dehydrogenase (NAD+) activity"/>
    <property type="evidence" value="ECO:0007669"/>
    <property type="project" value="RHEA"/>
</dbReference>
<dbReference type="Pfam" id="PF07479">
    <property type="entry name" value="NAD_Gly3P_dh_C"/>
    <property type="match status" value="1"/>
</dbReference>
<keyword evidence="4 7" id="KW-0443">Lipid metabolism</keyword>
<evidence type="ECO:0000256" key="10">
    <source>
        <dbReference type="PIRSR" id="PIRSR000114-3"/>
    </source>
</evidence>
<dbReference type="InterPro" id="IPR011128">
    <property type="entry name" value="G3P_DH_NAD-dep_N"/>
</dbReference>
<dbReference type="GO" id="GO:0006650">
    <property type="term" value="P:glycerophospholipid metabolic process"/>
    <property type="evidence" value="ECO:0007669"/>
    <property type="project" value="UniProtKB-UniRule"/>
</dbReference>
<evidence type="ECO:0000256" key="3">
    <source>
        <dbReference type="ARBA" id="ARBA00023002"/>
    </source>
</evidence>
<dbReference type="InterPro" id="IPR013328">
    <property type="entry name" value="6PGD_dom2"/>
</dbReference>
<comment type="pathway">
    <text evidence="7">Membrane lipid metabolism; glycerophospholipid metabolism.</text>
</comment>
<protein>
    <recommendedName>
        <fullName evidence="7">Glycerol-3-phosphate dehydrogenase [NAD(P)+]</fullName>
        <ecNumber evidence="7">1.1.1.94</ecNumber>
    </recommendedName>
    <alternativeName>
        <fullName evidence="7">NAD(P)(+)-dependent glycerol-3-phosphate dehydrogenase</fullName>
    </alternativeName>
    <alternativeName>
        <fullName evidence="7">NAD(P)H-dependent dihydroxyacetone-phosphate reductase</fullName>
    </alternativeName>
</protein>
<gene>
    <name evidence="7" type="primary">gpsA</name>
    <name evidence="15" type="ORF">COU31_00380</name>
</gene>
<comment type="caution">
    <text evidence="7">Lacks conserved residue(s) required for the propagation of feature annotation.</text>
</comment>
<evidence type="ECO:0000256" key="11">
    <source>
        <dbReference type="RuleBase" id="RU000437"/>
    </source>
</evidence>
<dbReference type="Gene3D" id="1.10.1040.10">
    <property type="entry name" value="N-(1-d-carboxylethyl)-l-norvaline Dehydrogenase, domain 2"/>
    <property type="match status" value="1"/>
</dbReference>
<comment type="catalytic activity">
    <reaction evidence="7">
        <text>sn-glycerol 3-phosphate + NAD(+) = dihydroxyacetone phosphate + NADH + H(+)</text>
        <dbReference type="Rhea" id="RHEA:11092"/>
        <dbReference type="ChEBI" id="CHEBI:15378"/>
        <dbReference type="ChEBI" id="CHEBI:57540"/>
        <dbReference type="ChEBI" id="CHEBI:57597"/>
        <dbReference type="ChEBI" id="CHEBI:57642"/>
        <dbReference type="ChEBI" id="CHEBI:57945"/>
        <dbReference type="EC" id="1.1.1.94"/>
    </reaction>
</comment>
<dbReference type="AlphaFoldDB" id="A0A2M6W547"/>
<reference evidence="16" key="1">
    <citation type="submission" date="2017-09" db="EMBL/GenBank/DDBJ databases">
        <title>Depth-based differentiation of microbial function through sediment-hosted aquifers and enrichment of novel symbionts in the deep terrestrial subsurface.</title>
        <authorList>
            <person name="Probst A.J."/>
            <person name="Ladd B."/>
            <person name="Jarett J.K."/>
            <person name="Geller-Mcgrath D.E."/>
            <person name="Sieber C.M.K."/>
            <person name="Emerson J.B."/>
            <person name="Anantharaman K."/>
            <person name="Thomas B.C."/>
            <person name="Malmstrom R."/>
            <person name="Stieglmeier M."/>
            <person name="Klingl A."/>
            <person name="Woyke T."/>
            <person name="Ryan C.M."/>
            <person name="Banfield J.F."/>
        </authorList>
    </citation>
    <scope>NUCLEOTIDE SEQUENCE [LARGE SCALE GENOMIC DNA]</scope>
</reference>
<name>A0A2M6W547_9BACT</name>
<comment type="caution">
    <text evidence="15">The sequence shown here is derived from an EMBL/GenBank/DDBJ whole genome shotgun (WGS) entry which is preliminary data.</text>
</comment>
<evidence type="ECO:0000313" key="15">
    <source>
        <dbReference type="EMBL" id="PIT87927.1"/>
    </source>
</evidence>
<dbReference type="SUPFAM" id="SSF51735">
    <property type="entry name" value="NAD(P)-binding Rossmann-fold domains"/>
    <property type="match status" value="1"/>
</dbReference>
<proteinExistence type="inferred from homology"/>
<dbReference type="PANTHER" id="PTHR11728">
    <property type="entry name" value="GLYCEROL-3-PHOSPHATE DEHYDROGENASE"/>
    <property type="match status" value="1"/>
</dbReference>
<feature type="binding site" evidence="10">
    <location>
        <begin position="11"/>
        <end position="16"/>
    </location>
    <ligand>
        <name>NAD(+)</name>
        <dbReference type="ChEBI" id="CHEBI:57540"/>
    </ligand>
</feature>
<evidence type="ECO:0000313" key="16">
    <source>
        <dbReference type="Proteomes" id="UP000231183"/>
    </source>
</evidence>
<evidence type="ECO:0000256" key="9">
    <source>
        <dbReference type="PIRSR" id="PIRSR000114-2"/>
    </source>
</evidence>
<dbReference type="HAMAP" id="MF_00394">
    <property type="entry name" value="NAD_Glyc3P_dehydrog"/>
    <property type="match status" value="1"/>
</dbReference>
<feature type="binding site" evidence="7">
    <location>
        <position position="111"/>
    </location>
    <ligand>
        <name>sn-glycerol 3-phosphate</name>
        <dbReference type="ChEBI" id="CHEBI:57597"/>
    </ligand>
</feature>
<feature type="binding site" evidence="10">
    <location>
        <position position="261"/>
    </location>
    <ligand>
        <name>NAD(+)</name>
        <dbReference type="ChEBI" id="CHEBI:57540"/>
    </ligand>
</feature>
<evidence type="ECO:0000256" key="1">
    <source>
        <dbReference type="ARBA" id="ARBA00011009"/>
    </source>
</evidence>
<feature type="binding site" evidence="10">
    <location>
        <position position="88"/>
    </location>
    <ligand>
        <name>NAD(+)</name>
        <dbReference type="ChEBI" id="CHEBI:57540"/>
    </ligand>
</feature>
<dbReference type="InterPro" id="IPR006168">
    <property type="entry name" value="G3P_DH_NAD-dep"/>
</dbReference>
<feature type="binding site" evidence="7">
    <location>
        <position position="261"/>
    </location>
    <ligand>
        <name>sn-glycerol 3-phosphate</name>
        <dbReference type="ChEBI" id="CHEBI:57597"/>
    </ligand>
</feature>
<feature type="binding site" evidence="7">
    <location>
        <position position="250"/>
    </location>
    <ligand>
        <name>sn-glycerol 3-phosphate</name>
        <dbReference type="ChEBI" id="CHEBI:57597"/>
    </ligand>
</feature>
<dbReference type="NCBIfam" id="NF000940">
    <property type="entry name" value="PRK00094.1-2"/>
    <property type="match status" value="1"/>
</dbReference>
<dbReference type="NCBIfam" id="NF000942">
    <property type="entry name" value="PRK00094.1-4"/>
    <property type="match status" value="1"/>
</dbReference>
<feature type="active site" description="Proton acceptor" evidence="7 8">
    <location>
        <position position="197"/>
    </location>
</feature>
<feature type="binding site" evidence="7">
    <location>
        <position position="287"/>
    </location>
    <ligand>
        <name>NADPH</name>
        <dbReference type="ChEBI" id="CHEBI:57783"/>
    </ligand>
</feature>
<dbReference type="InterPro" id="IPR006109">
    <property type="entry name" value="G3P_DH_NAD-dep_C"/>
</dbReference>
<dbReference type="GO" id="GO:0008654">
    <property type="term" value="P:phospholipid biosynthetic process"/>
    <property type="evidence" value="ECO:0007669"/>
    <property type="project" value="UniProtKB-KW"/>
</dbReference>
<dbReference type="GO" id="GO:0141153">
    <property type="term" value="F:glycerol-3-phosphate dehydrogenase (NADP+) activity"/>
    <property type="evidence" value="ECO:0007669"/>
    <property type="project" value="RHEA"/>
</dbReference>
<dbReference type="PRINTS" id="PR00077">
    <property type="entry name" value="GPDHDRGNASE"/>
</dbReference>
<feature type="binding site" evidence="9">
    <location>
        <begin position="261"/>
        <end position="262"/>
    </location>
    <ligand>
        <name>substrate</name>
    </ligand>
</feature>
<evidence type="ECO:0000256" key="8">
    <source>
        <dbReference type="PIRSR" id="PIRSR000114-1"/>
    </source>
</evidence>
<dbReference type="SUPFAM" id="SSF48179">
    <property type="entry name" value="6-phosphogluconate dehydrogenase C-terminal domain-like"/>
    <property type="match status" value="1"/>
</dbReference>
<feature type="binding site" evidence="7">
    <location>
        <position position="142"/>
    </location>
    <ligand>
        <name>sn-glycerol 3-phosphate</name>
        <dbReference type="ChEBI" id="CHEBI:57597"/>
    </ligand>
</feature>
<feature type="binding site" evidence="7">
    <location>
        <position position="285"/>
    </location>
    <ligand>
        <name>NADPH</name>
        <dbReference type="ChEBI" id="CHEBI:57783"/>
    </ligand>
</feature>